<feature type="compositionally biased region" description="Basic and acidic residues" evidence="2">
    <location>
        <begin position="498"/>
        <end position="511"/>
    </location>
</feature>
<dbReference type="EMBL" id="CAKOGP040002513">
    <property type="protein sequence ID" value="CAJ1970409.1"/>
    <property type="molecule type" value="Genomic_DNA"/>
</dbReference>
<feature type="compositionally biased region" description="Acidic residues" evidence="2">
    <location>
        <begin position="725"/>
        <end position="739"/>
    </location>
</feature>
<feature type="compositionally biased region" description="Polar residues" evidence="2">
    <location>
        <begin position="744"/>
        <end position="759"/>
    </location>
</feature>
<comment type="caution">
    <text evidence="3">The sequence shown here is derived from an EMBL/GenBank/DDBJ whole genome shotgun (WGS) entry which is preliminary data.</text>
</comment>
<feature type="region of interest" description="Disordered" evidence="2">
    <location>
        <begin position="20"/>
        <end position="91"/>
    </location>
</feature>
<gene>
    <name evidence="3" type="ORF">CYCCA115_LOCUS24427</name>
</gene>
<keyword evidence="1" id="KW-0175">Coiled coil</keyword>
<name>A0AAD2GD51_9STRA</name>
<feature type="compositionally biased region" description="Polar residues" evidence="2">
    <location>
        <begin position="120"/>
        <end position="129"/>
    </location>
</feature>
<accession>A0AAD2GD51</accession>
<feature type="region of interest" description="Disordered" evidence="2">
    <location>
        <begin position="486"/>
        <end position="533"/>
    </location>
</feature>
<keyword evidence="4" id="KW-1185">Reference proteome</keyword>
<reference evidence="3" key="1">
    <citation type="submission" date="2023-08" db="EMBL/GenBank/DDBJ databases">
        <authorList>
            <person name="Audoor S."/>
            <person name="Bilcke G."/>
        </authorList>
    </citation>
    <scope>NUCLEOTIDE SEQUENCE</scope>
</reference>
<protein>
    <submittedName>
        <fullName evidence="3">Uncharacterized protein</fullName>
    </submittedName>
</protein>
<feature type="region of interest" description="Disordered" evidence="2">
    <location>
        <begin position="320"/>
        <end position="388"/>
    </location>
</feature>
<feature type="compositionally biased region" description="Basic residues" evidence="2">
    <location>
        <begin position="367"/>
        <end position="383"/>
    </location>
</feature>
<feature type="coiled-coil region" evidence="1">
    <location>
        <begin position="880"/>
        <end position="1005"/>
    </location>
</feature>
<dbReference type="Proteomes" id="UP001295423">
    <property type="component" value="Unassembled WGS sequence"/>
</dbReference>
<organism evidence="3 4">
    <name type="scientific">Cylindrotheca closterium</name>
    <dbReference type="NCBI Taxonomy" id="2856"/>
    <lineage>
        <taxon>Eukaryota</taxon>
        <taxon>Sar</taxon>
        <taxon>Stramenopiles</taxon>
        <taxon>Ochrophyta</taxon>
        <taxon>Bacillariophyta</taxon>
        <taxon>Bacillariophyceae</taxon>
        <taxon>Bacillariophycidae</taxon>
        <taxon>Bacillariales</taxon>
        <taxon>Bacillariaceae</taxon>
        <taxon>Cylindrotheca</taxon>
    </lineage>
</organism>
<feature type="compositionally biased region" description="Low complexity" evidence="2">
    <location>
        <begin position="320"/>
        <end position="335"/>
    </location>
</feature>
<feature type="region of interest" description="Disordered" evidence="2">
    <location>
        <begin position="110"/>
        <end position="191"/>
    </location>
</feature>
<feature type="region of interest" description="Disordered" evidence="2">
    <location>
        <begin position="719"/>
        <end position="759"/>
    </location>
</feature>
<feature type="compositionally biased region" description="Low complexity" evidence="2">
    <location>
        <begin position="171"/>
        <end position="190"/>
    </location>
</feature>
<proteinExistence type="predicted"/>
<sequence>MKLKVANPAKLKALVKNGKTKALKMKQESTKALIKVLPKSTVPRNGEKRDYDTDSSSQDHMPLLPDSEGSSTTDEEEESHNSSGGDHENFAQFSTTPTITLQDHELPIATPIIESPPSSPQTTNRNCQIQRARKERQVQKARQERQVKDLQSPQKTNCNREIERARRERQAQQARQARRQVQPARQEPPASIKVNVNSHRSRAFYAASKNPDANSVTTNKEGMAFDIANLTCQMSQFPSDISGVSDDAVLPPSDAMADAKLVSKTAFLKAVQVSGAMLETGNTLCVASYEHSLKEVDAVPCITKAPGSIEQGAKMEIISTTSQTTSGSSAASILEAQEEEEEADYPDDEGPVVVVKPLQKSTDLKRDRRRNRRHPKEKTRAKGKIADPNAADDDDFFLMTAEDVEEITKMARELANTNSSDGEEGGTFGCHLAKDVVEWLLCTSIQGGGRHTMTKKQAKTWFADQDMEDGQSSMRTPTMWTADTKFVDEDMPPSPKRSVRDELKSASKEFENSDNSVIEENEDSDSDSDFDDGEDFYFDEQSMTSANKVVRQFRPTGLICTDNLAVVYGGNLEQLEGTIETVLVVDDKQYDENSDKQMDLEQHDCECDGDLLPVYVPSCPEDDMEDVICADGPIPNFDERKLNYDYQNYQIGINSDTVTGTMELDAIVCEGNEGDEKCWDTLSNITPLTVTSHHTALHRRLQELETELVRLQVEYQDISGSSDEGVMEEFQNEPTDDSSIDGLPQTSNDASQSGGDNNSVRKNALQAKLSTMKMLQEEKTILERRVQELVSMMEASELCHSKQMAETKKASDAKLEELRYHQKSALDEAASKIQELESSLVFSHTKMADIRAKYSHDLEAAKISQSSELEEIQRQQKPALDAAKSKIEELESSLYKSQTKLEELKERYSRDLEALEREQMYKARERDLIENDLRSSLNEAEYKAEKDRDESERMVREIRDEHTKQIEEMIQQLDVVVAQHEKEHAKEFEKLIAQLDLVVAEHEKKTMEMDTLVQEKNSLIANLGSQLATAQMRLIQIDGSS</sequence>
<feature type="compositionally biased region" description="Acidic residues" evidence="2">
    <location>
        <begin position="336"/>
        <end position="350"/>
    </location>
</feature>
<dbReference type="AlphaFoldDB" id="A0AAD2GD51"/>
<feature type="compositionally biased region" description="Basic and acidic residues" evidence="2">
    <location>
        <begin position="135"/>
        <end position="148"/>
    </location>
</feature>
<feature type="compositionally biased region" description="Basic and acidic residues" evidence="2">
    <location>
        <begin position="158"/>
        <end position="170"/>
    </location>
</feature>
<evidence type="ECO:0000313" key="3">
    <source>
        <dbReference type="EMBL" id="CAJ1970409.1"/>
    </source>
</evidence>
<evidence type="ECO:0000313" key="4">
    <source>
        <dbReference type="Proteomes" id="UP001295423"/>
    </source>
</evidence>
<feature type="compositionally biased region" description="Acidic residues" evidence="2">
    <location>
        <begin position="517"/>
        <end position="533"/>
    </location>
</feature>
<feature type="coiled-coil region" evidence="1">
    <location>
        <begin position="765"/>
        <end position="792"/>
    </location>
</feature>
<evidence type="ECO:0000256" key="1">
    <source>
        <dbReference type="SAM" id="Coils"/>
    </source>
</evidence>
<evidence type="ECO:0000256" key="2">
    <source>
        <dbReference type="SAM" id="MobiDB-lite"/>
    </source>
</evidence>